<name>A0A2S2DU27_9BACT</name>
<organism evidence="1 2">
    <name type="scientific">Aquirufa nivalisilvae</name>
    <dbReference type="NCBI Taxonomy" id="2516557"/>
    <lineage>
        <taxon>Bacteria</taxon>
        <taxon>Pseudomonadati</taxon>
        <taxon>Bacteroidota</taxon>
        <taxon>Cytophagia</taxon>
        <taxon>Cytophagales</taxon>
        <taxon>Flectobacillaceae</taxon>
        <taxon>Aquirufa</taxon>
    </lineage>
</organism>
<dbReference type="AlphaFoldDB" id="A0A2S2DU27"/>
<keyword evidence="2" id="KW-1185">Reference proteome</keyword>
<proteinExistence type="predicted"/>
<dbReference type="OrthoDB" id="73314at2"/>
<evidence type="ECO:0000313" key="2">
    <source>
        <dbReference type="Proteomes" id="UP000245468"/>
    </source>
</evidence>
<dbReference type="Proteomes" id="UP000245468">
    <property type="component" value="Chromosome"/>
</dbReference>
<reference evidence="2" key="1">
    <citation type="submission" date="2018-05" db="EMBL/GenBank/DDBJ databases">
        <title>Pseudarcicella sp. HME7025 Genome sequencing and assembly.</title>
        <authorList>
            <person name="Kim H."/>
            <person name="Kang H."/>
            <person name="Joh K."/>
        </authorList>
    </citation>
    <scope>NUCLEOTIDE SEQUENCE [LARGE SCALE GENOMIC DNA]</scope>
    <source>
        <strain evidence="2">HME7025</strain>
    </source>
</reference>
<gene>
    <name evidence="1" type="ORF">HME7025_00950</name>
</gene>
<sequence length="127" mass="14743">MTEYPNPDYYFKVEYGKLEMSFLEINGLDATSNGTKASNIELRKGLCPNNSLFESLILSNFSRGLDKKIHVKTLKITLMNTNREAIRIWKCKDSYPITCNISNYETESGYCVIDRLIFVYTYLTRKL</sequence>
<accession>A0A2S2DU27</accession>
<dbReference type="KEGG" id="psez:HME7025_00950"/>
<protein>
    <recommendedName>
        <fullName evidence="3">Phage tail protein</fullName>
    </recommendedName>
</protein>
<dbReference type="EMBL" id="CP029346">
    <property type="protein sequence ID" value="AWL08819.1"/>
    <property type="molecule type" value="Genomic_DNA"/>
</dbReference>
<dbReference type="RefSeq" id="WP_109322543.1">
    <property type="nucleotide sequence ID" value="NZ_CP029346.1"/>
</dbReference>
<evidence type="ECO:0008006" key="3">
    <source>
        <dbReference type="Google" id="ProtNLM"/>
    </source>
</evidence>
<evidence type="ECO:0000313" key="1">
    <source>
        <dbReference type="EMBL" id="AWL08819.1"/>
    </source>
</evidence>